<dbReference type="PRINTS" id="PR01036">
    <property type="entry name" value="TCRTETB"/>
</dbReference>
<feature type="transmembrane region" description="Helical" evidence="8">
    <location>
        <begin position="325"/>
        <end position="346"/>
    </location>
</feature>
<evidence type="ECO:0000256" key="7">
    <source>
        <dbReference type="SAM" id="MobiDB-lite"/>
    </source>
</evidence>
<feature type="transmembrane region" description="Helical" evidence="8">
    <location>
        <begin position="288"/>
        <end position="313"/>
    </location>
</feature>
<feature type="transmembrane region" description="Helical" evidence="8">
    <location>
        <begin position="379"/>
        <end position="398"/>
    </location>
</feature>
<feature type="transmembrane region" description="Helical" evidence="8">
    <location>
        <begin position="74"/>
        <end position="94"/>
    </location>
</feature>
<dbReference type="AlphaFoldDB" id="A0A844Y6K8"/>
<sequence length="486" mass="50138">MVDAQGPGAKSGPNSIADGAPALAPEPGSDGLPMPRRIWAICAISFGTALFVVDGAVANVALPTIARDLSVSTGAATNVVTIYQLVMVMVLLPFATIGDRIGHRRLYQIGQIVFFAASAAAFLIDSFWQLIAVRVVQSFGAGIALAVSAAMLRAIYPAKSLGSGLGINSVIVATAYAIAPTLGGFIVEHLDWRWVFVAAAPLALVSLAIGRFLPDPEPRKGRIDAVSGVWSAVTAMLLIGGLTLATHDRIVPGLAAVVLGIVSAFLLTRRESTKERPVLPVDLMRRPVIGLSVLAAVCAFVASAMLIVALPFRFEQGMGYSPDEVGLLIAPFPLTMLVVAPAAGWLSDRISPSVMGVVGMGIAIAGLVALAFMPDQAGAVGIAWRLSICALGFGLFLAPNSRLMIGSAPKDRSAAAGGILSTARLFGQSTGAAVVGLLLALGLGLGATPYSVALAFCVLAMACSAWRFKATGATIVRKPQHPDTVR</sequence>
<dbReference type="GO" id="GO:0022857">
    <property type="term" value="F:transmembrane transporter activity"/>
    <property type="evidence" value="ECO:0007669"/>
    <property type="project" value="InterPro"/>
</dbReference>
<evidence type="ECO:0000256" key="3">
    <source>
        <dbReference type="ARBA" id="ARBA00022475"/>
    </source>
</evidence>
<keyword evidence="11" id="KW-1185">Reference proteome</keyword>
<gene>
    <name evidence="10" type="ORF">GRI47_02780</name>
</gene>
<feature type="transmembrane region" description="Helical" evidence="8">
    <location>
        <begin position="106"/>
        <end position="124"/>
    </location>
</feature>
<dbReference type="EMBL" id="WTYD01000001">
    <property type="protein sequence ID" value="MXO52933.1"/>
    <property type="molecule type" value="Genomic_DNA"/>
</dbReference>
<evidence type="ECO:0000313" key="10">
    <source>
        <dbReference type="EMBL" id="MXO52933.1"/>
    </source>
</evidence>
<evidence type="ECO:0000259" key="9">
    <source>
        <dbReference type="PROSITE" id="PS50850"/>
    </source>
</evidence>
<dbReference type="InterPro" id="IPR011701">
    <property type="entry name" value="MFS"/>
</dbReference>
<keyword evidence="2" id="KW-0813">Transport</keyword>
<feature type="region of interest" description="Disordered" evidence="7">
    <location>
        <begin position="1"/>
        <end position="22"/>
    </location>
</feature>
<dbReference type="Pfam" id="PF07690">
    <property type="entry name" value="MFS_1"/>
    <property type="match status" value="1"/>
</dbReference>
<comment type="caution">
    <text evidence="10">The sequence shown here is derived from an EMBL/GenBank/DDBJ whole genome shotgun (WGS) entry which is preliminary data.</text>
</comment>
<feature type="transmembrane region" description="Helical" evidence="8">
    <location>
        <begin position="353"/>
        <end position="373"/>
    </location>
</feature>
<evidence type="ECO:0000256" key="1">
    <source>
        <dbReference type="ARBA" id="ARBA00004651"/>
    </source>
</evidence>
<evidence type="ECO:0000256" key="8">
    <source>
        <dbReference type="SAM" id="Phobius"/>
    </source>
</evidence>
<accession>A0A844Y6K8</accession>
<feature type="transmembrane region" description="Helical" evidence="8">
    <location>
        <begin position="130"/>
        <end position="152"/>
    </location>
</feature>
<feature type="transmembrane region" description="Helical" evidence="8">
    <location>
        <begin position="447"/>
        <end position="468"/>
    </location>
</feature>
<dbReference type="SUPFAM" id="SSF103473">
    <property type="entry name" value="MFS general substrate transporter"/>
    <property type="match status" value="1"/>
</dbReference>
<evidence type="ECO:0000256" key="6">
    <source>
        <dbReference type="ARBA" id="ARBA00023136"/>
    </source>
</evidence>
<dbReference type="Gene3D" id="1.20.1720.10">
    <property type="entry name" value="Multidrug resistance protein D"/>
    <property type="match status" value="1"/>
</dbReference>
<keyword evidence="6 8" id="KW-0472">Membrane</keyword>
<evidence type="ECO:0000256" key="4">
    <source>
        <dbReference type="ARBA" id="ARBA00022692"/>
    </source>
</evidence>
<dbReference type="CDD" id="cd17321">
    <property type="entry name" value="MFS_MMR_MDR_like"/>
    <property type="match status" value="1"/>
</dbReference>
<protein>
    <submittedName>
        <fullName evidence="10">MFS transporter</fullName>
    </submittedName>
</protein>
<feature type="domain" description="Major facilitator superfamily (MFS) profile" evidence="9">
    <location>
        <begin position="40"/>
        <end position="472"/>
    </location>
</feature>
<dbReference type="PANTHER" id="PTHR42718:SF46">
    <property type="entry name" value="BLR6921 PROTEIN"/>
    <property type="match status" value="1"/>
</dbReference>
<dbReference type="PANTHER" id="PTHR42718">
    <property type="entry name" value="MAJOR FACILITATOR SUPERFAMILY MULTIDRUG TRANSPORTER MFSC"/>
    <property type="match status" value="1"/>
</dbReference>
<dbReference type="GO" id="GO:0005886">
    <property type="term" value="C:plasma membrane"/>
    <property type="evidence" value="ECO:0007669"/>
    <property type="project" value="UniProtKB-SubCell"/>
</dbReference>
<organism evidence="10 11">
    <name type="scientific">Qipengyuania pelagi</name>
    <dbReference type="NCBI Taxonomy" id="994320"/>
    <lineage>
        <taxon>Bacteria</taxon>
        <taxon>Pseudomonadati</taxon>
        <taxon>Pseudomonadota</taxon>
        <taxon>Alphaproteobacteria</taxon>
        <taxon>Sphingomonadales</taxon>
        <taxon>Erythrobacteraceae</taxon>
        <taxon>Qipengyuania</taxon>
    </lineage>
</organism>
<comment type="subcellular location">
    <subcellularLocation>
        <location evidence="1">Cell membrane</location>
        <topology evidence="1">Multi-pass membrane protein</topology>
    </subcellularLocation>
</comment>
<keyword evidence="4 8" id="KW-0812">Transmembrane</keyword>
<feature type="transmembrane region" description="Helical" evidence="8">
    <location>
        <begin position="38"/>
        <end position="62"/>
    </location>
</feature>
<evidence type="ECO:0000256" key="5">
    <source>
        <dbReference type="ARBA" id="ARBA00022989"/>
    </source>
</evidence>
<feature type="transmembrane region" description="Helical" evidence="8">
    <location>
        <begin position="419"/>
        <end position="441"/>
    </location>
</feature>
<proteinExistence type="predicted"/>
<feature type="transmembrane region" description="Helical" evidence="8">
    <location>
        <begin position="192"/>
        <end position="213"/>
    </location>
</feature>
<feature type="transmembrane region" description="Helical" evidence="8">
    <location>
        <begin position="250"/>
        <end position="267"/>
    </location>
</feature>
<dbReference type="OrthoDB" id="9812221at2"/>
<name>A0A844Y6K8_9SPHN</name>
<dbReference type="InterPro" id="IPR020846">
    <property type="entry name" value="MFS_dom"/>
</dbReference>
<keyword evidence="3" id="KW-1003">Cell membrane</keyword>
<evidence type="ECO:0000313" key="11">
    <source>
        <dbReference type="Proteomes" id="UP000430272"/>
    </source>
</evidence>
<feature type="transmembrane region" description="Helical" evidence="8">
    <location>
        <begin position="164"/>
        <end position="186"/>
    </location>
</feature>
<feature type="transmembrane region" description="Helical" evidence="8">
    <location>
        <begin position="225"/>
        <end position="244"/>
    </location>
</feature>
<dbReference type="InterPro" id="IPR036259">
    <property type="entry name" value="MFS_trans_sf"/>
</dbReference>
<dbReference type="PROSITE" id="PS50850">
    <property type="entry name" value="MFS"/>
    <property type="match status" value="1"/>
</dbReference>
<dbReference type="Proteomes" id="UP000430272">
    <property type="component" value="Unassembled WGS sequence"/>
</dbReference>
<evidence type="ECO:0000256" key="2">
    <source>
        <dbReference type="ARBA" id="ARBA00022448"/>
    </source>
</evidence>
<keyword evidence="5 8" id="KW-1133">Transmembrane helix</keyword>
<reference evidence="10 11" key="1">
    <citation type="submission" date="2019-12" db="EMBL/GenBank/DDBJ databases">
        <title>Genomic-based taxomic classification of the family Erythrobacteraceae.</title>
        <authorList>
            <person name="Xu L."/>
        </authorList>
    </citation>
    <scope>NUCLEOTIDE SEQUENCE [LARGE SCALE GENOMIC DNA]</scope>
    <source>
        <strain evidence="10 11">JCM 17468</strain>
    </source>
</reference>
<dbReference type="Gene3D" id="1.20.1250.20">
    <property type="entry name" value="MFS general substrate transporter like domains"/>
    <property type="match status" value="1"/>
</dbReference>